<dbReference type="EMBL" id="PDUG01000004">
    <property type="protein sequence ID" value="PIC34440.1"/>
    <property type="molecule type" value="Genomic_DNA"/>
</dbReference>
<dbReference type="Pfam" id="PF00069">
    <property type="entry name" value="Pkinase"/>
    <property type="match status" value="1"/>
</dbReference>
<dbReference type="InterPro" id="IPR008271">
    <property type="entry name" value="Ser/Thr_kinase_AS"/>
</dbReference>
<dbReference type="InterPro" id="IPR011009">
    <property type="entry name" value="Kinase-like_dom_sf"/>
</dbReference>
<dbReference type="Gene3D" id="3.30.200.20">
    <property type="entry name" value="Phosphorylase Kinase, domain 1"/>
    <property type="match status" value="1"/>
</dbReference>
<organism evidence="8 9">
    <name type="scientific">Caenorhabditis nigoni</name>
    <dbReference type="NCBI Taxonomy" id="1611254"/>
    <lineage>
        <taxon>Eukaryota</taxon>
        <taxon>Metazoa</taxon>
        <taxon>Ecdysozoa</taxon>
        <taxon>Nematoda</taxon>
        <taxon>Chromadorea</taxon>
        <taxon>Rhabditida</taxon>
        <taxon>Rhabditina</taxon>
        <taxon>Rhabditomorpha</taxon>
        <taxon>Rhabditoidea</taxon>
        <taxon>Rhabditidae</taxon>
        <taxon>Peloderinae</taxon>
        <taxon>Caenorhabditis</taxon>
    </lineage>
</organism>
<evidence type="ECO:0000256" key="6">
    <source>
        <dbReference type="ARBA" id="ARBA00022840"/>
    </source>
</evidence>
<keyword evidence="2" id="KW-0723">Serine/threonine-protein kinase</keyword>
<dbReference type="FunFam" id="3.30.200.20:FF:001367">
    <property type="entry name" value="Protein CBR-DYF-18"/>
    <property type="match status" value="1"/>
</dbReference>
<dbReference type="OrthoDB" id="63265at2759"/>
<proteinExistence type="inferred from homology"/>
<dbReference type="STRING" id="1611254.A0A2G5U4H4"/>
<evidence type="ECO:0000313" key="8">
    <source>
        <dbReference type="EMBL" id="PIC34440.1"/>
    </source>
</evidence>
<evidence type="ECO:0000313" key="9">
    <source>
        <dbReference type="Proteomes" id="UP000230233"/>
    </source>
</evidence>
<dbReference type="FunFam" id="1.10.510.10:FF:000791">
    <property type="entry name" value="cyclin-dependent kinase 20"/>
    <property type="match status" value="1"/>
</dbReference>
<dbReference type="InterPro" id="IPR000719">
    <property type="entry name" value="Prot_kinase_dom"/>
</dbReference>
<reference evidence="9" key="1">
    <citation type="submission" date="2017-10" db="EMBL/GenBank/DDBJ databases">
        <title>Rapid genome shrinkage in a self-fertile nematode reveals novel sperm competition proteins.</title>
        <authorList>
            <person name="Yin D."/>
            <person name="Schwarz E.M."/>
            <person name="Thomas C.G."/>
            <person name="Felde R.L."/>
            <person name="Korf I.F."/>
            <person name="Cutter A.D."/>
            <person name="Schartner C.M."/>
            <person name="Ralston E.J."/>
            <person name="Meyer B.J."/>
            <person name="Haag E.S."/>
        </authorList>
    </citation>
    <scope>NUCLEOTIDE SEQUENCE [LARGE SCALE GENOMIC DNA]</scope>
    <source>
        <strain evidence="9">JU1422</strain>
    </source>
</reference>
<comment type="similarity">
    <text evidence="1">Belongs to the protein kinase superfamily. CMGC Ser/Thr protein kinase family. CDC2/CDKX subfamily.</text>
</comment>
<dbReference type="GO" id="GO:0005634">
    <property type="term" value="C:nucleus"/>
    <property type="evidence" value="ECO:0007669"/>
    <property type="project" value="TreeGrafter"/>
</dbReference>
<dbReference type="Gene3D" id="1.10.510.10">
    <property type="entry name" value="Transferase(Phosphotransferase) domain 1"/>
    <property type="match status" value="1"/>
</dbReference>
<keyword evidence="5" id="KW-0418">Kinase</keyword>
<keyword evidence="3" id="KW-0808">Transferase</keyword>
<name>A0A2G5U4H4_9PELO</name>
<sequence length="325" mass="37862">MTLSFNRYETIQVAGRGAFGLVVIARDNITKKRVAIKRILIPNVSKIQLVREVSCLRCLHHRNVLKYLDCFGTADMVSIVTEEVPYTLADVINDKSRPKTEELNRWFYAQILSGIAYIHSKDIMHRDIKPENILVTLRNIIKIADFGQACFHLKDRPEEEYDENVATRWYRAPEILFGYRKYGPMVDIWAIGCILAELVRGKPIFPGRSELEQISVIFGVLGTPNETNWPKWRTMPDANKLLFEPKEPRKNWAEILRCKEVSQEFDNFLRLHLQLCCDFRPTASVLLQHSWIKKKASLTEPVYRITRKNVEKNRRDALPPIHVFL</sequence>
<dbReference type="GO" id="GO:0005524">
    <property type="term" value="F:ATP binding"/>
    <property type="evidence" value="ECO:0007669"/>
    <property type="project" value="UniProtKB-KW"/>
</dbReference>
<dbReference type="AlphaFoldDB" id="A0A2G5U4H4"/>
<dbReference type="PROSITE" id="PS00108">
    <property type="entry name" value="PROTEIN_KINASE_ST"/>
    <property type="match status" value="1"/>
</dbReference>
<dbReference type="Proteomes" id="UP000230233">
    <property type="component" value="Chromosome IV"/>
</dbReference>
<evidence type="ECO:0000256" key="3">
    <source>
        <dbReference type="ARBA" id="ARBA00022679"/>
    </source>
</evidence>
<accession>A0A2G5U4H4</accession>
<gene>
    <name evidence="8" type="primary">Cni-dyf-18</name>
    <name evidence="8" type="synonym">Cnig_chr_IV.g14087</name>
    <name evidence="8" type="ORF">B9Z55_014087</name>
</gene>
<feature type="domain" description="Protein kinase" evidence="7">
    <location>
        <begin position="8"/>
        <end position="292"/>
    </location>
</feature>
<dbReference type="PANTHER" id="PTHR24056">
    <property type="entry name" value="CELL DIVISION PROTEIN KINASE"/>
    <property type="match status" value="1"/>
</dbReference>
<keyword evidence="6" id="KW-0067">ATP-binding</keyword>
<evidence type="ECO:0000259" key="7">
    <source>
        <dbReference type="PROSITE" id="PS50011"/>
    </source>
</evidence>
<protein>
    <recommendedName>
        <fullName evidence="7">Protein kinase domain-containing protein</fullName>
    </recommendedName>
</protein>
<comment type="caution">
    <text evidence="8">The sequence shown here is derived from an EMBL/GenBank/DDBJ whole genome shotgun (WGS) entry which is preliminary data.</text>
</comment>
<evidence type="ECO:0000256" key="2">
    <source>
        <dbReference type="ARBA" id="ARBA00022527"/>
    </source>
</evidence>
<evidence type="ECO:0000256" key="4">
    <source>
        <dbReference type="ARBA" id="ARBA00022741"/>
    </source>
</evidence>
<dbReference type="GO" id="GO:0004674">
    <property type="term" value="F:protein serine/threonine kinase activity"/>
    <property type="evidence" value="ECO:0007669"/>
    <property type="project" value="UniProtKB-KW"/>
</dbReference>
<evidence type="ECO:0000256" key="5">
    <source>
        <dbReference type="ARBA" id="ARBA00022777"/>
    </source>
</evidence>
<keyword evidence="4" id="KW-0547">Nucleotide-binding</keyword>
<keyword evidence="9" id="KW-1185">Reference proteome</keyword>
<dbReference type="InterPro" id="IPR050108">
    <property type="entry name" value="CDK"/>
</dbReference>
<dbReference type="SUPFAM" id="SSF56112">
    <property type="entry name" value="Protein kinase-like (PK-like)"/>
    <property type="match status" value="1"/>
</dbReference>
<dbReference type="SMART" id="SM00220">
    <property type="entry name" value="S_TKc"/>
    <property type="match status" value="1"/>
</dbReference>
<dbReference type="PROSITE" id="PS50011">
    <property type="entry name" value="PROTEIN_KINASE_DOM"/>
    <property type="match status" value="1"/>
</dbReference>
<evidence type="ECO:0000256" key="1">
    <source>
        <dbReference type="ARBA" id="ARBA00006485"/>
    </source>
</evidence>
<dbReference type="PANTHER" id="PTHR24056:SF469">
    <property type="entry name" value="PROTEIN KINASE DOMAIN-CONTAINING PROTEIN"/>
    <property type="match status" value="1"/>
</dbReference>